<comment type="caution">
    <text evidence="2">The sequence shown here is derived from an EMBL/GenBank/DDBJ whole genome shotgun (WGS) entry which is preliminary data.</text>
</comment>
<feature type="region of interest" description="Disordered" evidence="1">
    <location>
        <begin position="1"/>
        <end position="41"/>
    </location>
</feature>
<sequence>MPASLSSDVADTAHPPSILRSAAAPTSTHHADVRTSKRTGERIPTRVHARVVSICFSDKSRYLAGAVHPASSFPPPSSRLPALLLAQLTVYGFEKTKQSFCRYPYTHAYTPLSPRTFCGIEKKSETDMRRKPVLAELGSAGAYPEAEEDRWCIGVDGMERAGRKRLVPWWGSWDRLASSAALVVLSFERSKVVSMDGVTGDEKEGGSVEGACAHAYLDAWVAMVMVIMREEAVGSQDQDVLFEEAALEGGEAGYLRYPYPSRGHGGRGLPTPGCSLGARRPPVARDRMLPSMPPSARSSPGFAHLRSLDVPRRA</sequence>
<evidence type="ECO:0000256" key="1">
    <source>
        <dbReference type="SAM" id="MobiDB-lite"/>
    </source>
</evidence>
<protein>
    <submittedName>
        <fullName evidence="2">Uncharacterized protein</fullName>
    </submittedName>
</protein>
<feature type="compositionally biased region" description="Basic and acidic residues" evidence="1">
    <location>
        <begin position="29"/>
        <end position="41"/>
    </location>
</feature>
<gene>
    <name evidence="2" type="ORF">R3P38DRAFT_3172947</name>
</gene>
<evidence type="ECO:0000313" key="2">
    <source>
        <dbReference type="EMBL" id="KAK7052641.1"/>
    </source>
</evidence>
<evidence type="ECO:0000313" key="3">
    <source>
        <dbReference type="Proteomes" id="UP001362999"/>
    </source>
</evidence>
<dbReference type="AlphaFoldDB" id="A0AAW0DMN8"/>
<reference evidence="2 3" key="1">
    <citation type="journal article" date="2024" name="J Genomics">
        <title>Draft genome sequencing and assembly of Favolaschia claudopus CIRM-BRFM 2984 isolated from oak limbs.</title>
        <authorList>
            <person name="Navarro D."/>
            <person name="Drula E."/>
            <person name="Chaduli D."/>
            <person name="Cazenave R."/>
            <person name="Ahrendt S."/>
            <person name="Wang J."/>
            <person name="Lipzen A."/>
            <person name="Daum C."/>
            <person name="Barry K."/>
            <person name="Grigoriev I.V."/>
            <person name="Favel A."/>
            <person name="Rosso M.N."/>
            <person name="Martin F."/>
        </authorList>
    </citation>
    <scope>NUCLEOTIDE SEQUENCE [LARGE SCALE GENOMIC DNA]</scope>
    <source>
        <strain evidence="2 3">CIRM-BRFM 2984</strain>
    </source>
</reference>
<dbReference type="EMBL" id="JAWWNJ010000007">
    <property type="protein sequence ID" value="KAK7052641.1"/>
    <property type="molecule type" value="Genomic_DNA"/>
</dbReference>
<keyword evidence="3" id="KW-1185">Reference proteome</keyword>
<organism evidence="2 3">
    <name type="scientific">Favolaschia claudopus</name>
    <dbReference type="NCBI Taxonomy" id="2862362"/>
    <lineage>
        <taxon>Eukaryota</taxon>
        <taxon>Fungi</taxon>
        <taxon>Dikarya</taxon>
        <taxon>Basidiomycota</taxon>
        <taxon>Agaricomycotina</taxon>
        <taxon>Agaricomycetes</taxon>
        <taxon>Agaricomycetidae</taxon>
        <taxon>Agaricales</taxon>
        <taxon>Marasmiineae</taxon>
        <taxon>Mycenaceae</taxon>
        <taxon>Favolaschia</taxon>
    </lineage>
</organism>
<feature type="region of interest" description="Disordered" evidence="1">
    <location>
        <begin position="265"/>
        <end position="314"/>
    </location>
</feature>
<accession>A0AAW0DMN8</accession>
<proteinExistence type="predicted"/>
<name>A0AAW0DMN8_9AGAR</name>
<dbReference type="Proteomes" id="UP001362999">
    <property type="component" value="Unassembled WGS sequence"/>
</dbReference>